<organism evidence="2 3">
    <name type="scientific">Ceratitis capitata</name>
    <name type="common">Mediterranean fruit fly</name>
    <name type="synonym">Tephritis capitata</name>
    <dbReference type="NCBI Taxonomy" id="7213"/>
    <lineage>
        <taxon>Eukaryota</taxon>
        <taxon>Metazoa</taxon>
        <taxon>Ecdysozoa</taxon>
        <taxon>Arthropoda</taxon>
        <taxon>Hexapoda</taxon>
        <taxon>Insecta</taxon>
        <taxon>Pterygota</taxon>
        <taxon>Neoptera</taxon>
        <taxon>Endopterygota</taxon>
        <taxon>Diptera</taxon>
        <taxon>Brachycera</taxon>
        <taxon>Muscomorpha</taxon>
        <taxon>Tephritoidea</taxon>
        <taxon>Tephritidae</taxon>
        <taxon>Ceratitis</taxon>
        <taxon>Ceratitis</taxon>
    </lineage>
</organism>
<protein>
    <submittedName>
        <fullName evidence="2">(Mediterranean fruit fly) hypothetical protein</fullName>
    </submittedName>
</protein>
<comment type="caution">
    <text evidence="2">The sequence shown here is derived from an EMBL/GenBank/DDBJ whole genome shotgun (WGS) entry which is preliminary data.</text>
</comment>
<proteinExistence type="predicted"/>
<dbReference type="KEGG" id="ccat:101450878"/>
<evidence type="ECO:0000313" key="2">
    <source>
        <dbReference type="EMBL" id="CAD6999067.1"/>
    </source>
</evidence>
<evidence type="ECO:0000313" key="3">
    <source>
        <dbReference type="Proteomes" id="UP000606786"/>
    </source>
</evidence>
<dbReference type="AlphaFoldDB" id="A0A811UMN2"/>
<keyword evidence="1" id="KW-0472">Membrane</keyword>
<keyword evidence="1" id="KW-1133">Transmembrane helix</keyword>
<keyword evidence="1" id="KW-0812">Transmembrane</keyword>
<evidence type="ECO:0000256" key="1">
    <source>
        <dbReference type="SAM" id="Phobius"/>
    </source>
</evidence>
<name>A0A811UMN2_CERCA</name>
<dbReference type="EMBL" id="CAJHJT010000012">
    <property type="protein sequence ID" value="CAD6999067.1"/>
    <property type="molecule type" value="Genomic_DNA"/>
</dbReference>
<reference evidence="2" key="1">
    <citation type="submission" date="2020-11" db="EMBL/GenBank/DDBJ databases">
        <authorList>
            <person name="Whitehead M."/>
        </authorList>
    </citation>
    <scope>NUCLEOTIDE SEQUENCE</scope>
    <source>
        <strain evidence="2">EGII</strain>
    </source>
</reference>
<dbReference type="OrthoDB" id="7960362at2759"/>
<sequence>MKRKSSETTAILLDNAESVNIEDSETLLPSEFSANASLIFSDSNDASAKSDSATLLQMKPTTKDQEVRINIAPPANKTLASLANEPSIFKYPPLPWYRNWTNAGVVLCVIYNLAIVCLLFMGFFKFRQD</sequence>
<feature type="transmembrane region" description="Helical" evidence="1">
    <location>
        <begin position="103"/>
        <end position="124"/>
    </location>
</feature>
<accession>A0A811UMN2</accession>
<gene>
    <name evidence="2" type="ORF">CCAP1982_LOCUS7613</name>
</gene>
<keyword evidence="3" id="KW-1185">Reference proteome</keyword>
<dbReference type="Proteomes" id="UP000606786">
    <property type="component" value="Unassembled WGS sequence"/>
</dbReference>